<dbReference type="Gene3D" id="3.20.20.140">
    <property type="entry name" value="Metal-dependent hydrolases"/>
    <property type="match status" value="1"/>
</dbReference>
<dbReference type="SUPFAM" id="SSF51556">
    <property type="entry name" value="Metallo-dependent hydrolases"/>
    <property type="match status" value="1"/>
</dbReference>
<dbReference type="InterPro" id="IPR006680">
    <property type="entry name" value="Amidohydro-rel"/>
</dbReference>
<protein>
    <submittedName>
        <fullName evidence="3">Amidohydrolase family protein</fullName>
    </submittedName>
</protein>
<dbReference type="PANTHER" id="PTHR43569:SF1">
    <property type="entry name" value="BLL3371 PROTEIN"/>
    <property type="match status" value="1"/>
</dbReference>
<proteinExistence type="inferred from homology"/>
<sequence>ANPEWPMAQVVFADLASERLGKELDRMQELPSVRGVRQIVGRAPEEDRATGTNELLDDPRFVEGLREVGRRGLSFDLQLIPELYGAMADVLSDVPGTRVALCHAGSPHDRTRGGLAAWSGGLRRLSELPQVSAKLSGLGMFEHDWTRESVRPVVEVCLEQFGAARCMFGSNFPVDSLYSDYRAIVEAYECLVPDEARLAVFGDTAAAFYGLGEMRSGP</sequence>
<dbReference type="InterPro" id="IPR052350">
    <property type="entry name" value="Metallo-dep_Lactonases"/>
</dbReference>
<dbReference type="EMBL" id="VXRY01000283">
    <property type="protein sequence ID" value="MXY33839.1"/>
    <property type="molecule type" value="Genomic_DNA"/>
</dbReference>
<accession>A0A6B0Y1Y5</accession>
<feature type="non-terminal residue" evidence="3">
    <location>
        <position position="1"/>
    </location>
</feature>
<dbReference type="PANTHER" id="PTHR43569">
    <property type="entry name" value="AMIDOHYDROLASE"/>
    <property type="match status" value="1"/>
</dbReference>
<dbReference type="AlphaFoldDB" id="A0A6B0Y1Y5"/>
<dbReference type="InterPro" id="IPR032466">
    <property type="entry name" value="Metal_Hydrolase"/>
</dbReference>
<keyword evidence="3" id="KW-0378">Hydrolase</keyword>
<reference evidence="3" key="1">
    <citation type="submission" date="2019-09" db="EMBL/GenBank/DDBJ databases">
        <title>Characterisation of the sponge microbiome using genome-centric metagenomics.</title>
        <authorList>
            <person name="Engelberts J.P."/>
            <person name="Robbins S.J."/>
            <person name="De Goeij J.M."/>
            <person name="Aranda M."/>
            <person name="Bell S.C."/>
            <person name="Webster N.S."/>
        </authorList>
    </citation>
    <scope>NUCLEOTIDE SEQUENCE</scope>
    <source>
        <strain evidence="3">SB0664_bin_43</strain>
    </source>
</reference>
<organism evidence="3">
    <name type="scientific">Boseongicola sp. SB0664_bin_43</name>
    <dbReference type="NCBI Taxonomy" id="2604844"/>
    <lineage>
        <taxon>Bacteria</taxon>
        <taxon>Pseudomonadati</taxon>
        <taxon>Pseudomonadota</taxon>
        <taxon>Alphaproteobacteria</taxon>
        <taxon>Rhodobacterales</taxon>
        <taxon>Paracoccaceae</taxon>
        <taxon>Boseongicola</taxon>
    </lineage>
</organism>
<comment type="caution">
    <text evidence="3">The sequence shown here is derived from an EMBL/GenBank/DDBJ whole genome shotgun (WGS) entry which is preliminary data.</text>
</comment>
<gene>
    <name evidence="3" type="ORF">F4Y60_07070</name>
</gene>
<dbReference type="Pfam" id="PF04909">
    <property type="entry name" value="Amidohydro_2"/>
    <property type="match status" value="1"/>
</dbReference>
<dbReference type="GO" id="GO:0016787">
    <property type="term" value="F:hydrolase activity"/>
    <property type="evidence" value="ECO:0007669"/>
    <property type="project" value="UniProtKB-KW"/>
</dbReference>
<evidence type="ECO:0000259" key="2">
    <source>
        <dbReference type="Pfam" id="PF04909"/>
    </source>
</evidence>
<feature type="domain" description="Amidohydrolase-related" evidence="2">
    <location>
        <begin position="9"/>
        <end position="211"/>
    </location>
</feature>
<evidence type="ECO:0000313" key="3">
    <source>
        <dbReference type="EMBL" id="MXY33839.1"/>
    </source>
</evidence>
<comment type="similarity">
    <text evidence="1">Belongs to the metallo-dependent hydrolases superfamily.</text>
</comment>
<name>A0A6B0Y1Y5_9RHOB</name>
<evidence type="ECO:0000256" key="1">
    <source>
        <dbReference type="ARBA" id="ARBA00038310"/>
    </source>
</evidence>